<dbReference type="GO" id="GO:0005524">
    <property type="term" value="F:ATP binding"/>
    <property type="evidence" value="ECO:0007669"/>
    <property type="project" value="UniProtKB-UniRule"/>
</dbReference>
<dbReference type="InterPro" id="IPR000719">
    <property type="entry name" value="Prot_kinase_dom"/>
</dbReference>
<keyword evidence="7 12" id="KW-0547">Nucleotide-binding</keyword>
<evidence type="ECO:0000256" key="6">
    <source>
        <dbReference type="ARBA" id="ARBA00022692"/>
    </source>
</evidence>
<evidence type="ECO:0000313" key="18">
    <source>
        <dbReference type="Proteomes" id="UP000236318"/>
    </source>
</evidence>
<evidence type="ECO:0000256" key="11">
    <source>
        <dbReference type="ARBA" id="ARBA00023136"/>
    </source>
</evidence>
<dbReference type="Gene3D" id="3.30.200.20">
    <property type="entry name" value="Phosphorylase Kinase, domain 1"/>
    <property type="match status" value="1"/>
</dbReference>
<evidence type="ECO:0000256" key="12">
    <source>
        <dbReference type="PROSITE-ProRule" id="PRU10141"/>
    </source>
</evidence>
<dbReference type="GO" id="GO:0004674">
    <property type="term" value="F:protein serine/threonine kinase activity"/>
    <property type="evidence" value="ECO:0007669"/>
    <property type="project" value="UniProtKB-KW"/>
</dbReference>
<dbReference type="EC" id="2.7.11.1" evidence="2"/>
<dbReference type="PANTHER" id="PTHR43289">
    <property type="entry name" value="MITOGEN-ACTIVATED PROTEIN KINASE KINASE KINASE 20-RELATED"/>
    <property type="match status" value="1"/>
</dbReference>
<dbReference type="InterPro" id="IPR017441">
    <property type="entry name" value="Protein_kinase_ATP_BS"/>
</dbReference>
<evidence type="ECO:0000256" key="5">
    <source>
        <dbReference type="ARBA" id="ARBA00022679"/>
    </source>
</evidence>
<feature type="transmembrane region" description="Helical" evidence="14">
    <location>
        <begin position="312"/>
        <end position="335"/>
    </location>
</feature>
<comment type="subcellular location">
    <subcellularLocation>
        <location evidence="1">Cell membrane</location>
        <topology evidence="1">Single-pass membrane protein</topology>
    </subcellularLocation>
</comment>
<dbReference type="PROSITE" id="PS00107">
    <property type="entry name" value="PROTEIN_KINASE_ATP"/>
    <property type="match status" value="1"/>
</dbReference>
<dbReference type="AlphaFoldDB" id="A0A2K4Y9D0"/>
<dbReference type="PANTHER" id="PTHR43289:SF6">
    <property type="entry name" value="SERINE_THREONINE-PROTEIN KINASE NEKL-3"/>
    <property type="match status" value="1"/>
</dbReference>
<keyword evidence="5" id="KW-0808">Transferase</keyword>
<keyword evidence="3" id="KW-1003">Cell membrane</keyword>
<dbReference type="PROSITE" id="PS00108">
    <property type="entry name" value="PROTEIN_KINASE_ST"/>
    <property type="match status" value="1"/>
</dbReference>
<evidence type="ECO:0000256" key="2">
    <source>
        <dbReference type="ARBA" id="ARBA00012513"/>
    </source>
</evidence>
<feature type="non-terminal residue" evidence="17">
    <location>
        <position position="1"/>
    </location>
</feature>
<sequence length="593" mass="62705">VVTESFGHYELRELLGRGGMGQVFRAYDTSTDRIVALKVLPAHLADDEEFQQRFRREARIAASLNDPHMVPIHSYGEIDGRLYVDMRLIEGRDLLAYIAENGGRLSPERAVAVVEQVAAALDTAHEVGLIHRDIKPSNILVSTRDFVYLIDFGLARTAADTALTHTGHTMGTMAYMAPERFRGMTDHRADVYALACVLYECLTGRLPYPGDTFEEQLNAHLNTPPPRASFTAPGVPPALDEVVIRGMAKDVDQRYQTSLEFAEAAKAALVGHGGTAAHGPLPPYPPTLAQPGPTPTAHTPLRPQSQRSNRRLIIGIVAASAVTLAMVTVLVVALVTNDDSASNNATSSTMPHPRTPKFGGPVPGGPTIPTTTNAAGLPPLPPFAPPPDLGANCQYTPVPADAQEGTGTKSVSLPPSGKVSTEPAQIAATISTNFGDIGIMLDNNKSPCAVNSFLSLARQRFCANTVCARLTKAIDIGTLLCGGPDGDGTGGPNYIFNDEYPVNQYPAGDPALRASVLYPRGTLALANEGPNTNASQFVMFFKDGEMPPVNTVLGTIDQAGLAVLDKIAAAGVAGNRDSGLPVSPVTISSVRIG</sequence>
<reference evidence="17" key="1">
    <citation type="submission" date="2018-01" db="EMBL/GenBank/DDBJ databases">
        <authorList>
            <consortium name="Urmite Genomes"/>
        </authorList>
    </citation>
    <scope>NUCLEOTIDE SEQUENCE [LARGE SCALE GENOMIC DNA]</scope>
    <source>
        <strain evidence="17">AFP003</strain>
    </source>
</reference>
<accession>A0A2K4Y9D0</accession>
<keyword evidence="4" id="KW-0723">Serine/threonine-protein kinase</keyword>
<dbReference type="SUPFAM" id="SSF56112">
    <property type="entry name" value="Protein kinase-like (PK-like)"/>
    <property type="match status" value="1"/>
</dbReference>
<evidence type="ECO:0000256" key="1">
    <source>
        <dbReference type="ARBA" id="ARBA00004162"/>
    </source>
</evidence>
<gene>
    <name evidence="17" type="ORF">MAAFP003_2072</name>
</gene>
<feature type="domain" description="Protein kinase" evidence="15">
    <location>
        <begin position="9"/>
        <end position="269"/>
    </location>
</feature>
<dbReference type="InterPro" id="IPR029000">
    <property type="entry name" value="Cyclophilin-like_dom_sf"/>
</dbReference>
<feature type="region of interest" description="Disordered" evidence="13">
    <location>
        <begin position="400"/>
        <end position="420"/>
    </location>
</feature>
<dbReference type="Pfam" id="PF00069">
    <property type="entry name" value="Pkinase"/>
    <property type="match status" value="1"/>
</dbReference>
<name>A0A2K4Y9D0_9MYCO</name>
<dbReference type="Gene3D" id="2.40.100.10">
    <property type="entry name" value="Cyclophilin-like"/>
    <property type="match status" value="1"/>
</dbReference>
<dbReference type="SMART" id="SM00220">
    <property type="entry name" value="S_TKc"/>
    <property type="match status" value="1"/>
</dbReference>
<dbReference type="InterPro" id="IPR011009">
    <property type="entry name" value="Kinase-like_dom_sf"/>
</dbReference>
<evidence type="ECO:0000256" key="14">
    <source>
        <dbReference type="SAM" id="Phobius"/>
    </source>
</evidence>
<proteinExistence type="predicted"/>
<dbReference type="CDD" id="cd14014">
    <property type="entry name" value="STKc_PknB_like"/>
    <property type="match status" value="1"/>
</dbReference>
<keyword evidence="8 17" id="KW-0418">Kinase</keyword>
<dbReference type="FunFam" id="1.10.510.10:FF:000021">
    <property type="entry name" value="Serine/threonine protein kinase"/>
    <property type="match status" value="1"/>
</dbReference>
<dbReference type="Proteomes" id="UP000236318">
    <property type="component" value="Unassembled WGS sequence"/>
</dbReference>
<comment type="caution">
    <text evidence="17">The sequence shown here is derived from an EMBL/GenBank/DDBJ whole genome shotgun (WGS) entry which is preliminary data.</text>
</comment>
<dbReference type="PROSITE" id="PS50072">
    <property type="entry name" value="CSA_PPIASE_2"/>
    <property type="match status" value="1"/>
</dbReference>
<evidence type="ECO:0000256" key="10">
    <source>
        <dbReference type="ARBA" id="ARBA00022989"/>
    </source>
</evidence>
<dbReference type="GO" id="GO:0005886">
    <property type="term" value="C:plasma membrane"/>
    <property type="evidence" value="ECO:0007669"/>
    <property type="project" value="UniProtKB-SubCell"/>
</dbReference>
<dbReference type="GO" id="GO:0080090">
    <property type="term" value="P:regulation of primary metabolic process"/>
    <property type="evidence" value="ECO:0007669"/>
    <property type="project" value="UniProtKB-ARBA"/>
</dbReference>
<feature type="region of interest" description="Disordered" evidence="13">
    <location>
        <begin position="276"/>
        <end position="304"/>
    </location>
</feature>
<feature type="compositionally biased region" description="Polar residues" evidence="13">
    <location>
        <begin position="405"/>
        <end position="420"/>
    </location>
</feature>
<evidence type="ECO:0000256" key="3">
    <source>
        <dbReference type="ARBA" id="ARBA00022475"/>
    </source>
</evidence>
<evidence type="ECO:0000313" key="17">
    <source>
        <dbReference type="EMBL" id="SOX53398.1"/>
    </source>
</evidence>
<dbReference type="GO" id="GO:0003755">
    <property type="term" value="F:peptidyl-prolyl cis-trans isomerase activity"/>
    <property type="evidence" value="ECO:0007669"/>
    <property type="project" value="InterPro"/>
</dbReference>
<keyword evidence="9 12" id="KW-0067">ATP-binding</keyword>
<dbReference type="Pfam" id="PF00160">
    <property type="entry name" value="Pro_isomerase"/>
    <property type="match status" value="1"/>
</dbReference>
<feature type="binding site" evidence="12">
    <location>
        <position position="38"/>
    </location>
    <ligand>
        <name>ATP</name>
        <dbReference type="ChEBI" id="CHEBI:30616"/>
    </ligand>
</feature>
<dbReference type="EMBL" id="FXEG02000002">
    <property type="protein sequence ID" value="SOX53398.1"/>
    <property type="molecule type" value="Genomic_DNA"/>
</dbReference>
<evidence type="ECO:0000259" key="16">
    <source>
        <dbReference type="PROSITE" id="PS50072"/>
    </source>
</evidence>
<feature type="domain" description="PPIase cyclophilin-type" evidence="16">
    <location>
        <begin position="431"/>
        <end position="592"/>
    </location>
</feature>
<feature type="compositionally biased region" description="Pro residues" evidence="13">
    <location>
        <begin position="280"/>
        <end position="294"/>
    </location>
</feature>
<keyword evidence="11 14" id="KW-0472">Membrane</keyword>
<evidence type="ECO:0000256" key="4">
    <source>
        <dbReference type="ARBA" id="ARBA00022527"/>
    </source>
</evidence>
<keyword evidence="6 14" id="KW-0812">Transmembrane</keyword>
<dbReference type="Gene3D" id="1.10.510.10">
    <property type="entry name" value="Transferase(Phosphotransferase) domain 1"/>
    <property type="match status" value="1"/>
</dbReference>
<keyword evidence="18" id="KW-1185">Reference proteome</keyword>
<organism evidence="17 18">
    <name type="scientific">Mycobacterium ahvazicum</name>
    <dbReference type="NCBI Taxonomy" id="1964395"/>
    <lineage>
        <taxon>Bacteria</taxon>
        <taxon>Bacillati</taxon>
        <taxon>Actinomycetota</taxon>
        <taxon>Actinomycetes</taxon>
        <taxon>Mycobacteriales</taxon>
        <taxon>Mycobacteriaceae</taxon>
        <taxon>Mycobacterium</taxon>
        <taxon>Mycobacterium simiae complex</taxon>
    </lineage>
</organism>
<dbReference type="PROSITE" id="PS50011">
    <property type="entry name" value="PROTEIN_KINASE_DOM"/>
    <property type="match status" value="1"/>
</dbReference>
<evidence type="ECO:0000256" key="13">
    <source>
        <dbReference type="SAM" id="MobiDB-lite"/>
    </source>
</evidence>
<keyword evidence="10 14" id="KW-1133">Transmembrane helix</keyword>
<evidence type="ECO:0000256" key="7">
    <source>
        <dbReference type="ARBA" id="ARBA00022741"/>
    </source>
</evidence>
<dbReference type="InterPro" id="IPR002130">
    <property type="entry name" value="Cyclophilin-type_PPIase_dom"/>
</dbReference>
<dbReference type="SUPFAM" id="SSF50891">
    <property type="entry name" value="Cyclophilin-like"/>
    <property type="match status" value="1"/>
</dbReference>
<dbReference type="InterPro" id="IPR008271">
    <property type="entry name" value="Ser/Thr_kinase_AS"/>
</dbReference>
<evidence type="ECO:0000256" key="9">
    <source>
        <dbReference type="ARBA" id="ARBA00022840"/>
    </source>
</evidence>
<protein>
    <recommendedName>
        <fullName evidence="2">non-specific serine/threonine protein kinase</fullName>
        <ecNumber evidence="2">2.7.11.1</ecNumber>
    </recommendedName>
</protein>
<evidence type="ECO:0000256" key="8">
    <source>
        <dbReference type="ARBA" id="ARBA00022777"/>
    </source>
</evidence>
<evidence type="ECO:0000259" key="15">
    <source>
        <dbReference type="PROSITE" id="PS50011"/>
    </source>
</evidence>